<dbReference type="PROSITE" id="PS51007">
    <property type="entry name" value="CYTC"/>
    <property type="match status" value="1"/>
</dbReference>
<dbReference type="Gene3D" id="1.10.760.10">
    <property type="entry name" value="Cytochrome c-like domain"/>
    <property type="match status" value="1"/>
</dbReference>
<dbReference type="RefSeq" id="WP_352887782.1">
    <property type="nucleotide sequence ID" value="NZ_JBEPIJ010000003.1"/>
</dbReference>
<keyword evidence="3 6" id="KW-0479">Metal-binding</keyword>
<keyword evidence="1" id="KW-0813">Transport</keyword>
<reference evidence="9 10" key="1">
    <citation type="submission" date="2024-06" db="EMBL/GenBank/DDBJ databases">
        <authorList>
            <person name="Li Z."/>
            <person name="Jiang Y."/>
        </authorList>
    </citation>
    <scope>NUCLEOTIDE SEQUENCE [LARGE SCALE GENOMIC DNA]</scope>
    <source>
        <strain evidence="9 10">HSW-8</strain>
    </source>
</reference>
<evidence type="ECO:0000256" key="7">
    <source>
        <dbReference type="SAM" id="SignalP"/>
    </source>
</evidence>
<dbReference type="InterPro" id="IPR036909">
    <property type="entry name" value="Cyt_c-like_dom_sf"/>
</dbReference>
<evidence type="ECO:0000313" key="9">
    <source>
        <dbReference type="EMBL" id="MES0873251.1"/>
    </source>
</evidence>
<organism evidence="9 10">
    <name type="scientific">Sinimarinibacterium thermocellulolyticum</name>
    <dbReference type="NCBI Taxonomy" id="3170016"/>
    <lineage>
        <taxon>Bacteria</taxon>
        <taxon>Pseudomonadati</taxon>
        <taxon>Pseudomonadota</taxon>
        <taxon>Gammaproteobacteria</taxon>
        <taxon>Nevskiales</taxon>
        <taxon>Nevskiaceae</taxon>
        <taxon>Sinimarinibacterium</taxon>
    </lineage>
</organism>
<evidence type="ECO:0000256" key="2">
    <source>
        <dbReference type="ARBA" id="ARBA00022617"/>
    </source>
</evidence>
<dbReference type="Proteomes" id="UP001465331">
    <property type="component" value="Unassembled WGS sequence"/>
</dbReference>
<evidence type="ECO:0000256" key="6">
    <source>
        <dbReference type="PROSITE-ProRule" id="PRU00433"/>
    </source>
</evidence>
<comment type="caution">
    <text evidence="9">The sequence shown here is derived from an EMBL/GenBank/DDBJ whole genome shotgun (WGS) entry which is preliminary data.</text>
</comment>
<evidence type="ECO:0000256" key="1">
    <source>
        <dbReference type="ARBA" id="ARBA00022448"/>
    </source>
</evidence>
<dbReference type="InterPro" id="IPR050597">
    <property type="entry name" value="Cytochrome_c_Oxidase_Subunit"/>
</dbReference>
<feature type="chain" id="PRO_5045217199" evidence="7">
    <location>
        <begin position="24"/>
        <end position="115"/>
    </location>
</feature>
<dbReference type="SUPFAM" id="SSF46626">
    <property type="entry name" value="Cytochrome c"/>
    <property type="match status" value="1"/>
</dbReference>
<evidence type="ECO:0000313" key="10">
    <source>
        <dbReference type="Proteomes" id="UP001465331"/>
    </source>
</evidence>
<keyword evidence="2 6" id="KW-0349">Heme</keyword>
<sequence length="115" mass="11730">MKRVTVIAPIIALFAALPLAAAAAAPEKAAACAACHGEGGAKPILPEYPVLAGQYASYLEHSLREYRSGARKNAIMAAQAAALSDADIEALSRYFASQPGPLYTPGIGASHAPAP</sequence>
<evidence type="ECO:0000256" key="5">
    <source>
        <dbReference type="ARBA" id="ARBA00023004"/>
    </source>
</evidence>
<evidence type="ECO:0000259" key="8">
    <source>
        <dbReference type="PROSITE" id="PS51007"/>
    </source>
</evidence>
<keyword evidence="4" id="KW-0249">Electron transport</keyword>
<evidence type="ECO:0000256" key="3">
    <source>
        <dbReference type="ARBA" id="ARBA00022723"/>
    </source>
</evidence>
<accession>A0ABV2A8T8</accession>
<keyword evidence="7" id="KW-0732">Signal</keyword>
<protein>
    <submittedName>
        <fullName evidence="9">C-type cytochrome</fullName>
    </submittedName>
</protein>
<feature type="signal peptide" evidence="7">
    <location>
        <begin position="1"/>
        <end position="23"/>
    </location>
</feature>
<keyword evidence="10" id="KW-1185">Reference proteome</keyword>
<dbReference type="Pfam" id="PF00034">
    <property type="entry name" value="Cytochrom_C"/>
    <property type="match status" value="1"/>
</dbReference>
<dbReference type="PANTHER" id="PTHR33751">
    <property type="entry name" value="CBB3-TYPE CYTOCHROME C OXIDASE SUBUNIT FIXP"/>
    <property type="match status" value="1"/>
</dbReference>
<keyword evidence="5 6" id="KW-0408">Iron</keyword>
<dbReference type="PANTHER" id="PTHR33751:SF9">
    <property type="entry name" value="CYTOCHROME C4"/>
    <property type="match status" value="1"/>
</dbReference>
<proteinExistence type="predicted"/>
<feature type="domain" description="Cytochrome c" evidence="8">
    <location>
        <begin position="5"/>
        <end position="99"/>
    </location>
</feature>
<name>A0ABV2A8T8_9GAMM</name>
<evidence type="ECO:0000256" key="4">
    <source>
        <dbReference type="ARBA" id="ARBA00022982"/>
    </source>
</evidence>
<dbReference type="EMBL" id="JBEPIJ010000003">
    <property type="protein sequence ID" value="MES0873251.1"/>
    <property type="molecule type" value="Genomic_DNA"/>
</dbReference>
<gene>
    <name evidence="9" type="ORF">ABSH63_04380</name>
</gene>
<dbReference type="InterPro" id="IPR009056">
    <property type="entry name" value="Cyt_c-like_dom"/>
</dbReference>